<feature type="compositionally biased region" description="Basic and acidic residues" evidence="1">
    <location>
        <begin position="247"/>
        <end position="264"/>
    </location>
</feature>
<dbReference type="InterPro" id="IPR008942">
    <property type="entry name" value="ENTH_VHS"/>
</dbReference>
<dbReference type="CDD" id="cd21383">
    <property type="entry name" value="GAT_GGA_Tom1-like"/>
    <property type="match status" value="1"/>
</dbReference>
<feature type="region of interest" description="Disordered" evidence="1">
    <location>
        <begin position="549"/>
        <end position="697"/>
    </location>
</feature>
<feature type="compositionally biased region" description="Polar residues" evidence="1">
    <location>
        <begin position="348"/>
        <end position="372"/>
    </location>
</feature>
<reference evidence="3" key="1">
    <citation type="submission" date="2016-06" db="EMBL/GenBank/DDBJ databases">
        <title>Draft Genome sequence of the fungus Inonotus baumii.</title>
        <authorList>
            <person name="Zhu H."/>
            <person name="Lin W."/>
        </authorList>
    </citation>
    <scope>NUCLEOTIDE SEQUENCE</scope>
    <source>
        <strain evidence="3">821</strain>
    </source>
</reference>
<feature type="compositionally biased region" description="Polar residues" evidence="1">
    <location>
        <begin position="1236"/>
        <end position="1245"/>
    </location>
</feature>
<keyword evidence="4" id="KW-1185">Reference proteome</keyword>
<feature type="compositionally biased region" description="Basic and acidic residues" evidence="1">
    <location>
        <begin position="606"/>
        <end position="660"/>
    </location>
</feature>
<feature type="region of interest" description="Disordered" evidence="1">
    <location>
        <begin position="1412"/>
        <end position="1431"/>
    </location>
</feature>
<feature type="compositionally biased region" description="Basic and acidic residues" evidence="1">
    <location>
        <begin position="508"/>
        <end position="520"/>
    </location>
</feature>
<feature type="compositionally biased region" description="Low complexity" evidence="1">
    <location>
        <begin position="559"/>
        <end position="576"/>
    </location>
</feature>
<dbReference type="InterPro" id="IPR045007">
    <property type="entry name" value="LSB5"/>
</dbReference>
<dbReference type="SMART" id="SM00288">
    <property type="entry name" value="VHS"/>
    <property type="match status" value="1"/>
</dbReference>
<name>A0A9Q5HYS2_SANBA</name>
<feature type="compositionally biased region" description="Basic and acidic residues" evidence="1">
    <location>
        <begin position="711"/>
        <end position="728"/>
    </location>
</feature>
<feature type="compositionally biased region" description="Polar residues" evidence="1">
    <location>
        <begin position="315"/>
        <end position="326"/>
    </location>
</feature>
<feature type="compositionally biased region" description="Low complexity" evidence="1">
    <location>
        <begin position="385"/>
        <end position="402"/>
    </location>
</feature>
<feature type="domain" description="VHS" evidence="2">
    <location>
        <begin position="820"/>
        <end position="931"/>
    </location>
</feature>
<feature type="region of interest" description="Disordered" evidence="1">
    <location>
        <begin position="710"/>
        <end position="746"/>
    </location>
</feature>
<feature type="region of interest" description="Disordered" evidence="1">
    <location>
        <begin position="444"/>
        <end position="466"/>
    </location>
</feature>
<accession>A0A9Q5HYS2</accession>
<dbReference type="EMBL" id="LNZH02000178">
    <property type="protein sequence ID" value="OCB88498.1"/>
    <property type="molecule type" value="Genomic_DNA"/>
</dbReference>
<evidence type="ECO:0000256" key="1">
    <source>
        <dbReference type="SAM" id="MobiDB-lite"/>
    </source>
</evidence>
<dbReference type="Gene3D" id="1.25.40.90">
    <property type="match status" value="1"/>
</dbReference>
<feature type="region of interest" description="Disordered" evidence="1">
    <location>
        <begin position="292"/>
        <end position="406"/>
    </location>
</feature>
<dbReference type="OrthoDB" id="10255964at2759"/>
<dbReference type="GO" id="GO:0051666">
    <property type="term" value="P:actin cortical patch localization"/>
    <property type="evidence" value="ECO:0007669"/>
    <property type="project" value="TreeGrafter"/>
</dbReference>
<dbReference type="InterPro" id="IPR002014">
    <property type="entry name" value="VHS_dom"/>
</dbReference>
<feature type="compositionally biased region" description="Low complexity" evidence="1">
    <location>
        <begin position="1170"/>
        <end position="1185"/>
    </location>
</feature>
<evidence type="ECO:0000313" key="3">
    <source>
        <dbReference type="EMBL" id="OCB88498.1"/>
    </source>
</evidence>
<feature type="region of interest" description="Disordered" evidence="1">
    <location>
        <begin position="185"/>
        <end position="226"/>
    </location>
</feature>
<feature type="compositionally biased region" description="Basic and acidic residues" evidence="1">
    <location>
        <begin position="670"/>
        <end position="697"/>
    </location>
</feature>
<comment type="caution">
    <text evidence="3">The sequence shown here is derived from an EMBL/GenBank/DDBJ whole genome shotgun (WGS) entry which is preliminary data.</text>
</comment>
<feature type="region of interest" description="Disordered" evidence="1">
    <location>
        <begin position="1226"/>
        <end position="1274"/>
    </location>
</feature>
<dbReference type="Proteomes" id="UP000757232">
    <property type="component" value="Unassembled WGS sequence"/>
</dbReference>
<feature type="region of interest" description="Disordered" evidence="1">
    <location>
        <begin position="984"/>
        <end position="1006"/>
    </location>
</feature>
<feature type="compositionally biased region" description="Pro residues" evidence="1">
    <location>
        <begin position="453"/>
        <end position="464"/>
    </location>
</feature>
<dbReference type="InterPro" id="IPR038425">
    <property type="entry name" value="GAT_sf"/>
</dbReference>
<evidence type="ECO:0000313" key="4">
    <source>
        <dbReference type="Proteomes" id="UP000757232"/>
    </source>
</evidence>
<dbReference type="GO" id="GO:0035091">
    <property type="term" value="F:phosphatidylinositol binding"/>
    <property type="evidence" value="ECO:0007669"/>
    <property type="project" value="InterPro"/>
</dbReference>
<feature type="compositionally biased region" description="Polar residues" evidence="1">
    <location>
        <begin position="212"/>
        <end position="226"/>
    </location>
</feature>
<feature type="region of interest" description="Disordered" evidence="1">
    <location>
        <begin position="1170"/>
        <end position="1189"/>
    </location>
</feature>
<dbReference type="PANTHER" id="PTHR47789">
    <property type="entry name" value="LAS SEVENTEEN-BINDING PROTEIN 5"/>
    <property type="match status" value="1"/>
</dbReference>
<dbReference type="GO" id="GO:0015031">
    <property type="term" value="P:protein transport"/>
    <property type="evidence" value="ECO:0007669"/>
    <property type="project" value="UniProtKB-KW"/>
</dbReference>
<dbReference type="GO" id="GO:0030479">
    <property type="term" value="C:actin cortical patch"/>
    <property type="evidence" value="ECO:0007669"/>
    <property type="project" value="TreeGrafter"/>
</dbReference>
<sequence>MADSPPPNTNRSNKKAASSIVSRYRTTLAGISARTGTALPALITSFAILHEATAIIPLVGVFYTCRTFGVGERVVNYARDASSSRSTSATRKEEEGGSWIRDTTERWMEEGEQWTEKVGRRYGIWGFQKGSTPPSSPPSTTTSGINVAGDVANALVAYCATKRRRRRDHHGRCNRHSAAMKKLFKSHPKHPHHQQQQQQQDEDREPGPRATSPFTLINNVNDPTSPDAQLQYYAQQQQAFYQQHPVHTRERVGERDRERDRDNVGRGYRNSVAAYPSTDDITSWELVTGQHPYRQRQQQQQQQPPLNNDRDRSPSVASLSTSDTTLPNPFSPQPHPPTPPNAHQQPFSASRTSSLNSLPPGAFQSSPRTTSAAPLLAQNHPSNPPGSAGSYAPSPTSPAAGAGLPGSGGTIGPVGAAGGVGGGVLRKKNAHSNNIQSPIHTASLQSAQHQHPQPLPQASAPPPSQASTAAILRALDSSMLGAMSPTASSQHQHKTGSGLVSRTSIRSAHRDRDREPREPQHPQPQSQPQAHPQQLHAPHVHLRVPVLSSRKEKSQQGTRQLQHRPQQYPQQQQYQESQHRNRSHSLSDIEFGANEGVSSDVDDESDMRRSSEVDPEHERDSLELERQARWRQRDLEIEGKAVPRKGGGEKDKDRDSKGFFERLQQLGDTGDSKREGGGVGKDERGTEKERKDKKEKDDWKAQFLTNIFSTGKDKDKEKDRSKSKKDFDTTIDPLTLPPSQPHPPHVPPRLDISAPVPLHANQHQPLPIHSYNDIPLPILPAHDVAYHSTPAINAPITISSSQALSQSGGADPLARMVGLFVSPSQEGIDWALALELCEQTKGKERKVGKEGRDVKDGEANAKSIAKALRKELKYARPSEQLGAITLWAVMLQNASDFFITQTSSRKFLDVVEEVILHTRSSIIRDRLIEVLGAAAYLANQKGGKDTSKRENFRTVWRKVKPEMLPDEGMLLSMDNPMFHSQPVVSHPNGEGDRHRLHPPMSERRSSRTGIIPVDEDIRRLFQECQIGRGNAQLLNEALTFATPDDLKEKDIIKEFYAKCRASQELIQAQIPWASAGAERSRMRQLETLGSEALQNGDELPLTREEELLADLLLANEELAEILRIYGDIERIGVESEAERQARERSKVEIRATSIDHQLSGEASSFLAAPSLAPSSSRSQSPSSFLMNSQTSHLSNLPLSLSDKHTTADTMPLSAAALYHQQFAQLQSPPPQQHLSGSDSSHSFNTHGHGHNQGHLAPAPNRPLHGPRSPPPSGVAAAAAAVAAVVAGAGVHSRTSSPINASRPNSIVHSGAASVDTSLGSSVDVNTTAVAVNPKIERDTSDQTVLRSAAIVQNDPVRPESTELPTLSEKAAGKRRMAEEDLRAGSLGTSNGDAHVHLDDLHSEFRSLELDVNNTDLDNDPDNDSDRDHDRWKPKIHYAYDAAAERAKERMRELAVGGMG</sequence>
<evidence type="ECO:0000259" key="2">
    <source>
        <dbReference type="PROSITE" id="PS50179"/>
    </source>
</evidence>
<dbReference type="InterPro" id="IPR018811">
    <property type="entry name" value="MRX11"/>
</dbReference>
<dbReference type="GO" id="GO:0007015">
    <property type="term" value="P:actin filament organization"/>
    <property type="evidence" value="ECO:0007669"/>
    <property type="project" value="InterPro"/>
</dbReference>
<dbReference type="GO" id="GO:0007034">
    <property type="term" value="P:vacuolar transport"/>
    <property type="evidence" value="ECO:0007669"/>
    <property type="project" value="UniProtKB-ARBA"/>
</dbReference>
<feature type="region of interest" description="Disordered" evidence="1">
    <location>
        <begin position="126"/>
        <end position="146"/>
    </location>
</feature>
<protein>
    <recommendedName>
        <fullName evidence="2">VHS domain-containing protein</fullName>
    </recommendedName>
</protein>
<dbReference type="PROSITE" id="PS50179">
    <property type="entry name" value="VHS"/>
    <property type="match status" value="1"/>
</dbReference>
<dbReference type="SUPFAM" id="SSF48464">
    <property type="entry name" value="ENTH/VHS domain"/>
    <property type="match status" value="1"/>
</dbReference>
<dbReference type="Pfam" id="PF10306">
    <property type="entry name" value="FLILHELTA"/>
    <property type="match status" value="1"/>
</dbReference>
<dbReference type="Gene3D" id="1.20.58.160">
    <property type="match status" value="1"/>
</dbReference>
<organism evidence="3 4">
    <name type="scientific">Sanghuangporus baumii</name>
    <name type="common">Phellinus baumii</name>
    <dbReference type="NCBI Taxonomy" id="108892"/>
    <lineage>
        <taxon>Eukaryota</taxon>
        <taxon>Fungi</taxon>
        <taxon>Dikarya</taxon>
        <taxon>Basidiomycota</taxon>
        <taxon>Agaricomycotina</taxon>
        <taxon>Agaricomycetes</taxon>
        <taxon>Hymenochaetales</taxon>
        <taxon>Hymenochaetaceae</taxon>
        <taxon>Sanghuangporus</taxon>
    </lineage>
</organism>
<dbReference type="GO" id="GO:0043130">
    <property type="term" value="F:ubiquitin binding"/>
    <property type="evidence" value="ECO:0007669"/>
    <property type="project" value="InterPro"/>
</dbReference>
<dbReference type="SUPFAM" id="SSF89009">
    <property type="entry name" value="GAT-like domain"/>
    <property type="match status" value="1"/>
</dbReference>
<proteinExistence type="predicted"/>
<feature type="compositionally biased region" description="Pro residues" evidence="1">
    <location>
        <begin position="735"/>
        <end position="746"/>
    </location>
</feature>
<feature type="compositionally biased region" description="Pro residues" evidence="1">
    <location>
        <begin position="329"/>
        <end position="340"/>
    </location>
</feature>
<dbReference type="PANTHER" id="PTHR47789:SF2">
    <property type="entry name" value="VHS DOMAIN-CONTAINING PROTEIN"/>
    <property type="match status" value="1"/>
</dbReference>
<dbReference type="GO" id="GO:0006897">
    <property type="term" value="P:endocytosis"/>
    <property type="evidence" value="ECO:0007669"/>
    <property type="project" value="InterPro"/>
</dbReference>
<feature type="region of interest" description="Disordered" evidence="1">
    <location>
        <begin position="239"/>
        <end position="276"/>
    </location>
</feature>
<feature type="compositionally biased region" description="Low complexity" evidence="1">
    <location>
        <begin position="523"/>
        <end position="535"/>
    </location>
</feature>
<gene>
    <name evidence="3" type="ORF">A7U60_g4406</name>
</gene>
<feature type="region of interest" description="Disordered" evidence="1">
    <location>
        <begin position="482"/>
        <end position="535"/>
    </location>
</feature>